<evidence type="ECO:0000256" key="2">
    <source>
        <dbReference type="ARBA" id="ARBA00002790"/>
    </source>
</evidence>
<keyword evidence="9 12" id="KW-0560">Oxidoreductase</keyword>
<accession>G2D9E1</accession>
<gene>
    <name evidence="12" type="primary">dusB</name>
    <name evidence="17" type="ORF">Rifp1Sym_ac00120</name>
</gene>
<comment type="similarity">
    <text evidence="12">Belongs to the Dus family. DusB subfamily.</text>
</comment>
<dbReference type="Pfam" id="PF01207">
    <property type="entry name" value="Dus"/>
    <property type="match status" value="1"/>
</dbReference>
<keyword evidence="7 12" id="KW-0521">NADP</keyword>
<dbReference type="PROSITE" id="PS01136">
    <property type="entry name" value="UPF0034"/>
    <property type="match status" value="1"/>
</dbReference>
<evidence type="ECO:0000256" key="6">
    <source>
        <dbReference type="ARBA" id="ARBA00022694"/>
    </source>
</evidence>
<dbReference type="GO" id="GO:0000049">
    <property type="term" value="F:tRNA binding"/>
    <property type="evidence" value="ECO:0007669"/>
    <property type="project" value="UniProtKB-UniRule"/>
</dbReference>
<dbReference type="InterPro" id="IPR024036">
    <property type="entry name" value="tRNA-dHydroUridine_Synthase_C"/>
</dbReference>
<dbReference type="InterPro" id="IPR032887">
    <property type="entry name" value="DusB"/>
</dbReference>
<feature type="binding site" evidence="15">
    <location>
        <position position="190"/>
    </location>
    <ligand>
        <name>FMN</name>
        <dbReference type="ChEBI" id="CHEBI:58210"/>
    </ligand>
</feature>
<feature type="binding site" evidence="12 15">
    <location>
        <begin position="37"/>
        <end position="39"/>
    </location>
    <ligand>
        <name>FMN</name>
        <dbReference type="ChEBI" id="CHEBI:58210"/>
    </ligand>
</feature>
<keyword evidence="4 12" id="KW-0285">Flavoprotein</keyword>
<dbReference type="PIRSF" id="PIRSF006621">
    <property type="entry name" value="Dus"/>
    <property type="match status" value="1"/>
</dbReference>
<dbReference type="EC" id="1.3.1.-" evidence="12"/>
<dbReference type="GO" id="GO:0017150">
    <property type="term" value="F:tRNA dihydrouridine synthase activity"/>
    <property type="evidence" value="ECO:0007669"/>
    <property type="project" value="UniProtKB-UniRule"/>
</dbReference>
<feature type="domain" description="DUS-like FMN-binding" evidence="16">
    <location>
        <begin position="34"/>
        <end position="333"/>
    </location>
</feature>
<comment type="catalytic activity">
    <reaction evidence="10 12">
        <text>a 5,6-dihydrouridine in tRNA + NADP(+) = a uridine in tRNA + NADPH + H(+)</text>
        <dbReference type="Rhea" id="RHEA:23624"/>
        <dbReference type="Rhea" id="RHEA-COMP:13339"/>
        <dbReference type="Rhea" id="RHEA-COMP:13887"/>
        <dbReference type="ChEBI" id="CHEBI:15378"/>
        <dbReference type="ChEBI" id="CHEBI:57783"/>
        <dbReference type="ChEBI" id="CHEBI:58349"/>
        <dbReference type="ChEBI" id="CHEBI:65315"/>
        <dbReference type="ChEBI" id="CHEBI:74443"/>
    </reaction>
</comment>
<evidence type="ECO:0000256" key="7">
    <source>
        <dbReference type="ARBA" id="ARBA00022857"/>
    </source>
</evidence>
<protein>
    <recommendedName>
        <fullName evidence="12">tRNA-dihydrouridine synthase B</fullName>
        <ecNumber evidence="12">1.3.1.-</ecNumber>
    </recommendedName>
</protein>
<evidence type="ECO:0000256" key="1">
    <source>
        <dbReference type="ARBA" id="ARBA00001917"/>
    </source>
</evidence>
<dbReference type="Gene3D" id="1.10.1200.80">
    <property type="entry name" value="Putative flavin oxidoreducatase, domain 2"/>
    <property type="match status" value="1"/>
</dbReference>
<feature type="binding site" evidence="12 15">
    <location>
        <position position="91"/>
    </location>
    <ligand>
        <name>FMN</name>
        <dbReference type="ChEBI" id="CHEBI:58210"/>
    </ligand>
</feature>
<evidence type="ECO:0000256" key="5">
    <source>
        <dbReference type="ARBA" id="ARBA00022643"/>
    </source>
</evidence>
<keyword evidence="15" id="KW-0547">Nucleotide-binding</keyword>
<evidence type="ECO:0000259" key="16">
    <source>
        <dbReference type="Pfam" id="PF01207"/>
    </source>
</evidence>
<evidence type="ECO:0000256" key="15">
    <source>
        <dbReference type="PIRSR" id="PIRSR006621-2"/>
    </source>
</evidence>
<dbReference type="InterPro" id="IPR001269">
    <property type="entry name" value="DUS_fam"/>
</dbReference>
<reference evidence="17" key="1">
    <citation type="journal article" date="2011" name="ISME J.">
        <title>The endosymbionts of the deep-sea tubeworms Riftia pachyptila and Tevnia jerichonana share an identical physiology as revealed by proteogenomic analyses.</title>
        <authorList>
            <person name="Gardebrecht A."/>
            <person name="Markert S."/>
            <person name="Felbeck H."/>
            <person name="Thuermer A."/>
            <person name="Albrecht D."/>
            <person name="Wollherr A."/>
            <person name="Kabisch J."/>
            <person name="Lehmann R."/>
            <person name="Daniel R."/>
            <person name="Liesegang H."/>
            <person name="Hecker M."/>
            <person name="Sievert S.M."/>
            <person name="Schweder T."/>
        </authorList>
    </citation>
    <scope>NUCLEOTIDE SEQUENCE [LARGE SCALE GENOMIC DNA]</scope>
</reference>
<evidence type="ECO:0000256" key="14">
    <source>
        <dbReference type="PIRSR" id="PIRSR006621-1"/>
    </source>
</evidence>
<evidence type="ECO:0000256" key="8">
    <source>
        <dbReference type="ARBA" id="ARBA00022884"/>
    </source>
</evidence>
<evidence type="ECO:0000313" key="17">
    <source>
        <dbReference type="EMBL" id="EGV52725.1"/>
    </source>
</evidence>
<comment type="similarity">
    <text evidence="13">Belongs to the dus family.</text>
</comment>
<comment type="cofactor">
    <cofactor evidence="1 12 13 15">
        <name>FMN</name>
        <dbReference type="ChEBI" id="CHEBI:58210"/>
    </cofactor>
</comment>
<dbReference type="PANTHER" id="PTHR45846:SF1">
    <property type="entry name" value="TRNA-DIHYDROURIDINE(47) SYNTHASE [NAD(P)(+)]-LIKE"/>
    <property type="match status" value="1"/>
</dbReference>
<dbReference type="EMBL" id="AFOC01000003">
    <property type="protein sequence ID" value="EGV52725.1"/>
    <property type="molecule type" value="Genomic_DNA"/>
</dbReference>
<dbReference type="CDD" id="cd02801">
    <property type="entry name" value="DUS_like_FMN"/>
    <property type="match status" value="1"/>
</dbReference>
<evidence type="ECO:0000256" key="11">
    <source>
        <dbReference type="ARBA" id="ARBA00048802"/>
    </source>
</evidence>
<name>G2D9E1_9GAMM</name>
<feature type="binding site" evidence="12 15">
    <location>
        <position position="160"/>
    </location>
    <ligand>
        <name>FMN</name>
        <dbReference type="ChEBI" id="CHEBI:58210"/>
    </ligand>
</feature>
<evidence type="ECO:0000256" key="12">
    <source>
        <dbReference type="HAMAP-Rule" id="MF_02042"/>
    </source>
</evidence>
<comment type="caution">
    <text evidence="17">The sequence shown here is derived from an EMBL/GenBank/DDBJ whole genome shotgun (WGS) entry which is preliminary data.</text>
</comment>
<comment type="catalytic activity">
    <reaction evidence="11 12">
        <text>a 5,6-dihydrouridine in tRNA + NAD(+) = a uridine in tRNA + NADH + H(+)</text>
        <dbReference type="Rhea" id="RHEA:54452"/>
        <dbReference type="Rhea" id="RHEA-COMP:13339"/>
        <dbReference type="Rhea" id="RHEA-COMP:13887"/>
        <dbReference type="ChEBI" id="CHEBI:15378"/>
        <dbReference type="ChEBI" id="CHEBI:57540"/>
        <dbReference type="ChEBI" id="CHEBI:57945"/>
        <dbReference type="ChEBI" id="CHEBI:65315"/>
        <dbReference type="ChEBI" id="CHEBI:74443"/>
    </reaction>
</comment>
<evidence type="ECO:0000256" key="4">
    <source>
        <dbReference type="ARBA" id="ARBA00022630"/>
    </source>
</evidence>
<dbReference type="GO" id="GO:0010181">
    <property type="term" value="F:FMN binding"/>
    <property type="evidence" value="ECO:0007669"/>
    <property type="project" value="UniProtKB-UniRule"/>
</dbReference>
<dbReference type="InterPro" id="IPR018517">
    <property type="entry name" value="tRNA_hU_synthase_CS"/>
</dbReference>
<evidence type="ECO:0000256" key="9">
    <source>
        <dbReference type="ARBA" id="ARBA00023002"/>
    </source>
</evidence>
<dbReference type="HAMAP" id="MF_02042">
    <property type="entry name" value="DusB_subfam"/>
    <property type="match status" value="1"/>
</dbReference>
<dbReference type="GO" id="GO:0050660">
    <property type="term" value="F:flavin adenine dinucleotide binding"/>
    <property type="evidence" value="ECO:0007669"/>
    <property type="project" value="InterPro"/>
</dbReference>
<evidence type="ECO:0000256" key="10">
    <source>
        <dbReference type="ARBA" id="ARBA00048205"/>
    </source>
</evidence>
<dbReference type="InterPro" id="IPR004652">
    <property type="entry name" value="DusB-like"/>
</dbReference>
<dbReference type="PATRIC" id="fig|1048808.3.peg.166"/>
<proteinExistence type="inferred from homology"/>
<keyword evidence="6 12" id="KW-0819">tRNA processing</keyword>
<evidence type="ECO:0000313" key="18">
    <source>
        <dbReference type="Proteomes" id="UP000004491"/>
    </source>
</evidence>
<organism evidence="17 18">
    <name type="scientific">endosymbiont of Riftia pachyptila</name>
    <name type="common">vent Ph05</name>
    <dbReference type="NCBI Taxonomy" id="1048808"/>
    <lineage>
        <taxon>Bacteria</taxon>
        <taxon>Pseudomonadati</taxon>
        <taxon>Pseudomonadota</taxon>
        <taxon>Gammaproteobacteria</taxon>
        <taxon>sulfur-oxidizing symbionts</taxon>
    </lineage>
</organism>
<evidence type="ECO:0000256" key="3">
    <source>
        <dbReference type="ARBA" id="ARBA00022555"/>
    </source>
</evidence>
<feature type="binding site" evidence="12">
    <location>
        <begin position="221"/>
        <end position="223"/>
    </location>
    <ligand>
        <name>FMN</name>
        <dbReference type="ChEBI" id="CHEBI:58210"/>
    </ligand>
</feature>
<dbReference type="PANTHER" id="PTHR45846">
    <property type="entry name" value="TRNA-DIHYDROURIDINE(47) SYNTHASE [NAD(P)(+)]-LIKE"/>
    <property type="match status" value="1"/>
</dbReference>
<dbReference type="SUPFAM" id="SSF51395">
    <property type="entry name" value="FMN-linked oxidoreductases"/>
    <property type="match status" value="1"/>
</dbReference>
<dbReference type="NCBIfam" id="TIGR00737">
    <property type="entry name" value="nifR3_yhdG"/>
    <property type="match status" value="1"/>
</dbReference>
<evidence type="ECO:0000256" key="13">
    <source>
        <dbReference type="PIRNR" id="PIRNR006621"/>
    </source>
</evidence>
<feature type="binding site" evidence="12 15">
    <location>
        <begin position="245"/>
        <end position="246"/>
    </location>
    <ligand>
        <name>FMN</name>
        <dbReference type="ChEBI" id="CHEBI:58210"/>
    </ligand>
</feature>
<dbReference type="AlphaFoldDB" id="G2D9E1"/>
<dbReference type="InterPro" id="IPR013785">
    <property type="entry name" value="Aldolase_TIM"/>
</dbReference>
<keyword evidence="8 12" id="KW-0694">RNA-binding</keyword>
<comment type="function">
    <text evidence="2 12 13">Catalyzes the synthesis of 5,6-dihydrouridine (D), a modified base found in the D-loop of most tRNAs, via the reduction of the C5-C6 double bond in target uridines.</text>
</comment>
<keyword evidence="18" id="KW-1185">Reference proteome</keyword>
<dbReference type="InterPro" id="IPR035587">
    <property type="entry name" value="DUS-like_FMN-bd"/>
</dbReference>
<feature type="active site" description="Proton donor" evidence="12 14">
    <location>
        <position position="121"/>
    </location>
</feature>
<dbReference type="Proteomes" id="UP000004491">
    <property type="component" value="Unassembled WGS sequence"/>
</dbReference>
<sequence>MRVRFTVFPSIKTTCSQVMGLMQIGPYKLENNLILAPMAGVTDHPFRQLCRRLGAGMAVSEMVSANSALWGNRKTMKRLDHEGESGPISIQIVGSDPTMMAEAARLNVAHGAQIIDINMGCPAKKVCKVAAGSALLRDSALVEKILQAVVDAVDIPVTLKIRTGWDTNNRNGVEIARIAENSGIQALAVHGRTRECRFAGEAEYETIRQIKEAVAIPVIANGDIDSPEKAAEVIRETRADGVMIGRAAQGRPWIFREIDHYLKTGEKLPSPSLKWTQAVLMEHLQSLYAFYGEHQGVRIARKHIAWYSKTHPGGAGFRREINQTDTIAAQLQLIGRFFSMQMQLGEIAA</sequence>
<keyword evidence="3 12" id="KW-0820">tRNA-binding</keyword>
<keyword evidence="5 12" id="KW-0288">FMN</keyword>
<dbReference type="Gene3D" id="3.20.20.70">
    <property type="entry name" value="Aldolase class I"/>
    <property type="match status" value="1"/>
</dbReference>